<evidence type="ECO:0000256" key="2">
    <source>
        <dbReference type="ARBA" id="ARBA00022750"/>
    </source>
</evidence>
<dbReference type="Gene3D" id="2.40.70.10">
    <property type="entry name" value="Acid Proteases"/>
    <property type="match status" value="2"/>
</dbReference>
<keyword evidence="3" id="KW-0645">Protease</keyword>
<dbReference type="InterPro" id="IPR001969">
    <property type="entry name" value="Aspartic_peptidase_AS"/>
</dbReference>
<gene>
    <name evidence="6" type="ORF">FHETE_6004</name>
</gene>
<evidence type="ECO:0000259" key="5">
    <source>
        <dbReference type="PROSITE" id="PS51767"/>
    </source>
</evidence>
<name>A0A8H5T9X1_FUSHE</name>
<reference evidence="6 7" key="1">
    <citation type="submission" date="2020-05" db="EMBL/GenBank/DDBJ databases">
        <title>Identification and distribution of gene clusters putatively required for synthesis of sphingolipid metabolism inhibitors in phylogenetically diverse species of the filamentous fungus Fusarium.</title>
        <authorList>
            <person name="Kim H.-S."/>
            <person name="Busman M."/>
            <person name="Brown D.W."/>
            <person name="Divon H."/>
            <person name="Uhlig S."/>
            <person name="Proctor R.H."/>
        </authorList>
    </citation>
    <scope>NUCLEOTIDE SEQUENCE [LARGE SCALE GENOMIC DNA]</scope>
    <source>
        <strain evidence="6 7">NRRL 20693</strain>
    </source>
</reference>
<dbReference type="PROSITE" id="PS51767">
    <property type="entry name" value="PEPTIDASE_A1"/>
    <property type="match status" value="1"/>
</dbReference>
<dbReference type="GO" id="GO:0006508">
    <property type="term" value="P:proteolysis"/>
    <property type="evidence" value="ECO:0007669"/>
    <property type="project" value="UniProtKB-KW"/>
</dbReference>
<keyword evidence="3" id="KW-0378">Hydrolase</keyword>
<dbReference type="PANTHER" id="PTHR47966">
    <property type="entry name" value="BETA-SITE APP-CLEAVING ENZYME, ISOFORM A-RELATED"/>
    <property type="match status" value="1"/>
</dbReference>
<sequence>MKGGSSLILASTLLSWVNALNLHKRHDAAVVSVDFAKQSKRHVSLFGKRDEADVVEVDTSHPPGRLLYWANFTIGTPSQKQTAMLDTGSTDLILITDNLESCKKEGACTGPLFSPDKSKTFQEFDEQASGSYGDGTAFQGYYANDTFSFGDTALEQFKFIATTEYTSQVTLRSIFGSIMDGDDVGQFLFGGVNKAKYAGPLVTFPIPVDNQSNRRDRTLVLMEGFGTTSNGESSTFEFEPRPVLLDSGTYLSILTADMLLHVVEHLDVSIDEHHGAVAPCKGDKSNETLDFTFGELTFNVPFTRFLLDITPEVGVDGVSYCKVNYNEHATNIVLGDDFLQSAYVVYDYYNMEISLAKYNPDGGEDDIYEITRDVPGASPAEDIPLSFLGYDQPSMPDPTEVPSGVESIIATSLAATTTAAPTGSTSTGSATAAITDTADEDKDNDANFNNPAHVWYMLVGTLCLAAMV</sequence>
<dbReference type="InterPro" id="IPR033121">
    <property type="entry name" value="PEPTIDASE_A1"/>
</dbReference>
<dbReference type="OrthoDB" id="771136at2759"/>
<keyword evidence="2 3" id="KW-0064">Aspartyl protease</keyword>
<dbReference type="SUPFAM" id="SSF50630">
    <property type="entry name" value="Acid proteases"/>
    <property type="match status" value="1"/>
</dbReference>
<dbReference type="InterPro" id="IPR021109">
    <property type="entry name" value="Peptidase_aspartic_dom_sf"/>
</dbReference>
<keyword evidence="4" id="KW-0732">Signal</keyword>
<feature type="domain" description="Peptidase A1" evidence="5">
    <location>
        <begin position="68"/>
        <end position="356"/>
    </location>
</feature>
<protein>
    <submittedName>
        <fullName evidence="6">Aspergillopepsin</fullName>
    </submittedName>
</protein>
<proteinExistence type="inferred from homology"/>
<dbReference type="AlphaFoldDB" id="A0A8H5T9X1"/>
<accession>A0A8H5T9X1</accession>
<evidence type="ECO:0000313" key="7">
    <source>
        <dbReference type="Proteomes" id="UP000567885"/>
    </source>
</evidence>
<comment type="similarity">
    <text evidence="1 3">Belongs to the peptidase A1 family.</text>
</comment>
<evidence type="ECO:0000256" key="1">
    <source>
        <dbReference type="ARBA" id="ARBA00007447"/>
    </source>
</evidence>
<dbReference type="PRINTS" id="PR00792">
    <property type="entry name" value="PEPSIN"/>
</dbReference>
<comment type="caution">
    <text evidence="6">The sequence shown here is derived from an EMBL/GenBank/DDBJ whole genome shotgun (WGS) entry which is preliminary data.</text>
</comment>
<dbReference type="EMBL" id="JAAGWQ010000103">
    <property type="protein sequence ID" value="KAF5667301.1"/>
    <property type="molecule type" value="Genomic_DNA"/>
</dbReference>
<dbReference type="Pfam" id="PF00026">
    <property type="entry name" value="Asp"/>
    <property type="match status" value="1"/>
</dbReference>
<dbReference type="PROSITE" id="PS00141">
    <property type="entry name" value="ASP_PROTEASE"/>
    <property type="match status" value="1"/>
</dbReference>
<evidence type="ECO:0000256" key="3">
    <source>
        <dbReference type="RuleBase" id="RU000454"/>
    </source>
</evidence>
<organism evidence="6 7">
    <name type="scientific">Fusarium heterosporum</name>
    <dbReference type="NCBI Taxonomy" id="42747"/>
    <lineage>
        <taxon>Eukaryota</taxon>
        <taxon>Fungi</taxon>
        <taxon>Dikarya</taxon>
        <taxon>Ascomycota</taxon>
        <taxon>Pezizomycotina</taxon>
        <taxon>Sordariomycetes</taxon>
        <taxon>Hypocreomycetidae</taxon>
        <taxon>Hypocreales</taxon>
        <taxon>Nectriaceae</taxon>
        <taxon>Fusarium</taxon>
        <taxon>Fusarium heterosporum species complex</taxon>
    </lineage>
</organism>
<evidence type="ECO:0000313" key="6">
    <source>
        <dbReference type="EMBL" id="KAF5667301.1"/>
    </source>
</evidence>
<dbReference type="PANTHER" id="PTHR47966:SF51">
    <property type="entry name" value="BETA-SITE APP-CLEAVING ENZYME, ISOFORM A-RELATED"/>
    <property type="match status" value="1"/>
</dbReference>
<feature type="signal peptide" evidence="4">
    <location>
        <begin position="1"/>
        <end position="19"/>
    </location>
</feature>
<evidence type="ECO:0000256" key="4">
    <source>
        <dbReference type="SAM" id="SignalP"/>
    </source>
</evidence>
<dbReference type="GO" id="GO:0004190">
    <property type="term" value="F:aspartic-type endopeptidase activity"/>
    <property type="evidence" value="ECO:0007669"/>
    <property type="project" value="UniProtKB-KW"/>
</dbReference>
<dbReference type="InterPro" id="IPR001461">
    <property type="entry name" value="Aspartic_peptidase_A1"/>
</dbReference>
<dbReference type="Proteomes" id="UP000567885">
    <property type="component" value="Unassembled WGS sequence"/>
</dbReference>
<feature type="chain" id="PRO_5034998694" evidence="4">
    <location>
        <begin position="20"/>
        <end position="468"/>
    </location>
</feature>
<keyword evidence="7" id="KW-1185">Reference proteome</keyword>